<evidence type="ECO:0000313" key="2">
    <source>
        <dbReference type="Proteomes" id="UP000613113"/>
    </source>
</evidence>
<gene>
    <name evidence="1" type="ORF">H8K27_07425</name>
</gene>
<dbReference type="Proteomes" id="UP000613113">
    <property type="component" value="Unassembled WGS sequence"/>
</dbReference>
<organism evidence="1 2">
    <name type="scientific">Undibacterium griseum</name>
    <dbReference type="NCBI Taxonomy" id="2762295"/>
    <lineage>
        <taxon>Bacteria</taxon>
        <taxon>Pseudomonadati</taxon>
        <taxon>Pseudomonadota</taxon>
        <taxon>Betaproteobacteria</taxon>
        <taxon>Burkholderiales</taxon>
        <taxon>Oxalobacteraceae</taxon>
        <taxon>Undibacterium</taxon>
    </lineage>
</organism>
<dbReference type="EMBL" id="JACOGC010000002">
    <property type="protein sequence ID" value="MBC3884953.1"/>
    <property type="molecule type" value="Genomic_DNA"/>
</dbReference>
<reference evidence="1 2" key="1">
    <citation type="submission" date="2020-08" db="EMBL/GenBank/DDBJ databases">
        <title>Novel species isolated from subtropical streams in China.</title>
        <authorList>
            <person name="Lu H."/>
        </authorList>
    </citation>
    <scope>NUCLEOTIDE SEQUENCE [LARGE SCALE GENOMIC DNA]</scope>
    <source>
        <strain evidence="1 2">FT31W</strain>
    </source>
</reference>
<sequence length="122" mass="13118">MGIIIECYELAADQVPSKPTGDVLLSILQGRSPVASLPLNSAIAAEALSVLENLDATFFAGALEPNFSTLIPLEIQADLHTKVDDVLNKGGSEDYVLAIFDLLEVTLSEAMRTSKTLVFRVR</sequence>
<accession>A0ABR6YMB6</accession>
<protein>
    <submittedName>
        <fullName evidence="1">Uncharacterized protein</fullName>
    </submittedName>
</protein>
<proteinExistence type="predicted"/>
<comment type="caution">
    <text evidence="1">The sequence shown here is derived from an EMBL/GenBank/DDBJ whole genome shotgun (WGS) entry which is preliminary data.</text>
</comment>
<name>A0ABR6YMB6_9BURK</name>
<keyword evidence="2" id="KW-1185">Reference proteome</keyword>
<evidence type="ECO:0000313" key="1">
    <source>
        <dbReference type="EMBL" id="MBC3884953.1"/>
    </source>
</evidence>
<dbReference type="RefSeq" id="WP_186862515.1">
    <property type="nucleotide sequence ID" value="NZ_JACOGC010000002.1"/>
</dbReference>